<proteinExistence type="predicted"/>
<evidence type="ECO:0000313" key="3">
    <source>
        <dbReference type="Proteomes" id="UP001175227"/>
    </source>
</evidence>
<sequence length="163" mass="17806">MASSLLDQQFSLVSIVVLFSAVTALRIIPRFLPQQEDDGSIDVATRATEEREREGWIACLRSVRIVRAPPALPQPITTPPARPQALHSISNTYHLITETFSAIIQSIPSIFISSTDDSQSDNHTRRGVYSESDGFTHHGLSDRNLNVVIDTSVHPSGVDGGDT</sequence>
<keyword evidence="3" id="KW-1185">Reference proteome</keyword>
<name>A0AA39NY49_9AGAR</name>
<feature type="region of interest" description="Disordered" evidence="1">
    <location>
        <begin position="114"/>
        <end position="135"/>
    </location>
</feature>
<evidence type="ECO:0000256" key="1">
    <source>
        <dbReference type="SAM" id="MobiDB-lite"/>
    </source>
</evidence>
<comment type="caution">
    <text evidence="2">The sequence shown here is derived from an EMBL/GenBank/DDBJ whole genome shotgun (WGS) entry which is preliminary data.</text>
</comment>
<evidence type="ECO:0000313" key="2">
    <source>
        <dbReference type="EMBL" id="KAK0474025.1"/>
    </source>
</evidence>
<protein>
    <submittedName>
        <fullName evidence="2">Uncharacterized protein</fullName>
    </submittedName>
</protein>
<accession>A0AA39NY49</accession>
<dbReference type="Proteomes" id="UP001175227">
    <property type="component" value="Unassembled WGS sequence"/>
</dbReference>
<dbReference type="AlphaFoldDB" id="A0AA39NY49"/>
<reference evidence="2" key="1">
    <citation type="submission" date="2023-06" db="EMBL/GenBank/DDBJ databases">
        <authorList>
            <consortium name="Lawrence Berkeley National Laboratory"/>
            <person name="Ahrendt S."/>
            <person name="Sahu N."/>
            <person name="Indic B."/>
            <person name="Wong-Bajracharya J."/>
            <person name="Merenyi Z."/>
            <person name="Ke H.-M."/>
            <person name="Monk M."/>
            <person name="Kocsube S."/>
            <person name="Drula E."/>
            <person name="Lipzen A."/>
            <person name="Balint B."/>
            <person name="Henrissat B."/>
            <person name="Andreopoulos B."/>
            <person name="Martin F.M."/>
            <person name="Harder C.B."/>
            <person name="Rigling D."/>
            <person name="Ford K.L."/>
            <person name="Foster G.D."/>
            <person name="Pangilinan J."/>
            <person name="Papanicolaou A."/>
            <person name="Barry K."/>
            <person name="LaButti K."/>
            <person name="Viragh M."/>
            <person name="Koriabine M."/>
            <person name="Yan M."/>
            <person name="Riley R."/>
            <person name="Champramary S."/>
            <person name="Plett K.L."/>
            <person name="Tsai I.J."/>
            <person name="Slot J."/>
            <person name="Sipos G."/>
            <person name="Plett J."/>
            <person name="Nagy L.G."/>
            <person name="Grigoriev I.V."/>
        </authorList>
    </citation>
    <scope>NUCLEOTIDE SEQUENCE</scope>
    <source>
        <strain evidence="2">ICMP 16352</strain>
    </source>
</reference>
<dbReference type="EMBL" id="JAUEPR010000030">
    <property type="protein sequence ID" value="KAK0474025.1"/>
    <property type="molecule type" value="Genomic_DNA"/>
</dbReference>
<gene>
    <name evidence="2" type="ORF">IW261DRAFT_1656418</name>
</gene>
<organism evidence="2 3">
    <name type="scientific">Armillaria novae-zelandiae</name>
    <dbReference type="NCBI Taxonomy" id="153914"/>
    <lineage>
        <taxon>Eukaryota</taxon>
        <taxon>Fungi</taxon>
        <taxon>Dikarya</taxon>
        <taxon>Basidiomycota</taxon>
        <taxon>Agaricomycotina</taxon>
        <taxon>Agaricomycetes</taxon>
        <taxon>Agaricomycetidae</taxon>
        <taxon>Agaricales</taxon>
        <taxon>Marasmiineae</taxon>
        <taxon>Physalacriaceae</taxon>
        <taxon>Armillaria</taxon>
    </lineage>
</organism>